<keyword evidence="3" id="KW-1185">Reference proteome</keyword>
<dbReference type="Proteomes" id="UP000380867">
    <property type="component" value="Unassembled WGS sequence"/>
</dbReference>
<dbReference type="AlphaFoldDB" id="A0A5M4FJS6"/>
<gene>
    <name evidence="2" type="ORF">ESP70_006750</name>
</gene>
<comment type="caution">
    <text evidence="2">The sequence shown here is derived from an EMBL/GenBank/DDBJ whole genome shotgun (WGS) entry which is preliminary data.</text>
</comment>
<feature type="transmembrane region" description="Helical" evidence="1">
    <location>
        <begin position="216"/>
        <end position="236"/>
    </location>
</feature>
<keyword evidence="1" id="KW-1133">Transmembrane helix</keyword>
<keyword evidence="1" id="KW-0472">Membrane</keyword>
<name>A0A5M4FJS6_9ACTN</name>
<sequence>MTVSRRFAGWPPYARLAVLGIVVLAIVGAALAVGPLQDYATQSSRHDADKDLYRAVIDHVRHGEGFYSASVAEQLERDYPVRPAMTVREPTLTWLLAGLGGWRHGIAVLAALAVVAGLAMIKGLESVDTRRAFFLLSGLGALVAFGPYVGPIQVTQHECWAGLLVVLSLAVRTSERFAAAVVLGLVACLFRELAAPYLVIMAVAAMGERRRREATAWIAAGGLFAVTYAVHLWAVARQTSASDPESPGWFAHDGLTHVLETVRLTTFAGAGPDLLSVLVLVLGLLGWASIASPLANRVLAWIAFWVVLTLFVGRPENIVWGFLWAGPLVLGMVLAPGALRDLAAITRWNRSTTR</sequence>
<organism evidence="2 3">
    <name type="scientific">Aeromicrobium ginsengisoli</name>
    <dbReference type="NCBI Taxonomy" id="363867"/>
    <lineage>
        <taxon>Bacteria</taxon>
        <taxon>Bacillati</taxon>
        <taxon>Actinomycetota</taxon>
        <taxon>Actinomycetes</taxon>
        <taxon>Propionibacteriales</taxon>
        <taxon>Nocardioidaceae</taxon>
        <taxon>Aeromicrobium</taxon>
    </lineage>
</organism>
<proteinExistence type="predicted"/>
<evidence type="ECO:0000313" key="3">
    <source>
        <dbReference type="Proteomes" id="UP000380867"/>
    </source>
</evidence>
<feature type="transmembrane region" description="Helical" evidence="1">
    <location>
        <begin position="267"/>
        <end position="287"/>
    </location>
</feature>
<evidence type="ECO:0008006" key="4">
    <source>
        <dbReference type="Google" id="ProtNLM"/>
    </source>
</evidence>
<feature type="transmembrane region" description="Helical" evidence="1">
    <location>
        <begin position="177"/>
        <end position="204"/>
    </location>
</feature>
<feature type="transmembrane region" description="Helical" evidence="1">
    <location>
        <begin position="102"/>
        <end position="121"/>
    </location>
</feature>
<accession>A0A5M4FJS6</accession>
<feature type="transmembrane region" description="Helical" evidence="1">
    <location>
        <begin position="318"/>
        <end position="339"/>
    </location>
</feature>
<protein>
    <recommendedName>
        <fullName evidence="4">DUF2029 domain-containing protein</fullName>
    </recommendedName>
</protein>
<dbReference type="EMBL" id="SDPQ02000001">
    <property type="protein sequence ID" value="KAA1400414.1"/>
    <property type="molecule type" value="Genomic_DNA"/>
</dbReference>
<dbReference type="OrthoDB" id="8266279at2"/>
<evidence type="ECO:0000256" key="1">
    <source>
        <dbReference type="SAM" id="Phobius"/>
    </source>
</evidence>
<feature type="transmembrane region" description="Helical" evidence="1">
    <location>
        <begin position="294"/>
        <end position="312"/>
    </location>
</feature>
<reference evidence="2" key="1">
    <citation type="submission" date="2019-09" db="EMBL/GenBank/DDBJ databases">
        <authorList>
            <person name="Li J."/>
        </authorList>
    </citation>
    <scope>NUCLEOTIDE SEQUENCE [LARGE SCALE GENOMIC DNA]</scope>
    <source>
        <strain evidence="2">JCM 14732</strain>
    </source>
</reference>
<dbReference type="RefSeq" id="WP_149688506.1">
    <property type="nucleotide sequence ID" value="NZ_SDPQ02000001.1"/>
</dbReference>
<feature type="transmembrane region" description="Helical" evidence="1">
    <location>
        <begin position="133"/>
        <end position="150"/>
    </location>
</feature>
<evidence type="ECO:0000313" key="2">
    <source>
        <dbReference type="EMBL" id="KAA1400414.1"/>
    </source>
</evidence>
<keyword evidence="1" id="KW-0812">Transmembrane</keyword>